<feature type="active site" evidence="5">
    <location>
        <position position="151"/>
    </location>
</feature>
<dbReference type="Pfam" id="PF00589">
    <property type="entry name" value="Phage_integrase"/>
    <property type="match status" value="1"/>
</dbReference>
<dbReference type="GO" id="GO:0006313">
    <property type="term" value="P:DNA transposition"/>
    <property type="evidence" value="ECO:0007669"/>
    <property type="project" value="UniProtKB-UniRule"/>
</dbReference>
<comment type="function">
    <text evidence="5">Site-specific tyrosine recombinase, which acts by catalyzing the cutting and rejoining of the recombining DNA molecules.</text>
</comment>
<reference evidence="8 11" key="2">
    <citation type="submission" date="2020-08" db="EMBL/GenBank/DDBJ databases">
        <title>Genomic Encyclopedia of Type Strains, Phase IV (KMG-IV): sequencing the most valuable type-strain genomes for metagenomic binning, comparative biology and taxonomic classification.</title>
        <authorList>
            <person name="Goeker M."/>
        </authorList>
    </citation>
    <scope>NUCLEOTIDE SEQUENCE [LARGE SCALE GENOMIC DNA]</scope>
    <source>
        <strain evidence="8 11">DSM 12421</strain>
    </source>
</reference>
<dbReference type="OrthoDB" id="142231at2157"/>
<evidence type="ECO:0000256" key="4">
    <source>
        <dbReference type="ARBA" id="ARBA00023172"/>
    </source>
</evidence>
<sequence length="284" mass="33404">MKLQLGKPDVIINPFDEFITALTIAGASENTIRLYSIAISDFLSYIRKDPRTVTAYDLNNWIRNILSRETKSKNENEIEKRRKKSVTARHYIIAVLRFLKWLGVDVKPTIPRIRRKEIRALSEEEIIKIKENVKKLKDRLLIQLLLDTGLRSKELLSIKKSDINIERRYIIVRNTKNGEERIVFFTEETARLLKSYLRNIEDNGILFNMTYHALYRKLKRLGKKLGIDLRPHILRHTFATQAIRKGMPLPVVQKLLGHKDIRTTQIYTHLVTEDLQEIYKKIFG</sequence>
<dbReference type="PROSITE" id="PS51898">
    <property type="entry name" value="TYR_RECOMBINASE"/>
    <property type="match status" value="1"/>
</dbReference>
<dbReference type="NCBIfam" id="NF040815">
    <property type="entry name" value="recomb_XerA_Arch"/>
    <property type="match status" value="1"/>
</dbReference>
<comment type="subcellular location">
    <subcellularLocation>
        <location evidence="5">Cytoplasm</location>
    </subcellularLocation>
</comment>
<evidence type="ECO:0000256" key="3">
    <source>
        <dbReference type="ARBA" id="ARBA00023125"/>
    </source>
</evidence>
<keyword evidence="1 5" id="KW-0963">Cytoplasm</keyword>
<keyword evidence="2 5" id="KW-0229">DNA integration</keyword>
<dbReference type="InterPro" id="IPR050090">
    <property type="entry name" value="Tyrosine_recombinase_XerCD"/>
</dbReference>
<dbReference type="InterPro" id="IPR011010">
    <property type="entry name" value="DNA_brk_join_enz"/>
</dbReference>
<feature type="active site" description="O-(3'-phospho-DNA)-tyrosine intermediate" evidence="5">
    <location>
        <position position="267"/>
    </location>
</feature>
<dbReference type="PROSITE" id="PS51900">
    <property type="entry name" value="CB"/>
    <property type="match status" value="1"/>
</dbReference>
<dbReference type="Gene3D" id="1.10.443.10">
    <property type="entry name" value="Intergrase catalytic core"/>
    <property type="match status" value="1"/>
</dbReference>
<evidence type="ECO:0000259" key="7">
    <source>
        <dbReference type="PROSITE" id="PS51900"/>
    </source>
</evidence>
<dbReference type="Proteomes" id="UP000427373">
    <property type="component" value="Chromosome"/>
</dbReference>
<name>A0A650CHE6_SULOH</name>
<dbReference type="RefSeq" id="WP_156014615.1">
    <property type="nucleotide sequence ID" value="NZ_CP045484.1"/>
</dbReference>
<dbReference type="InterPro" id="IPR033686">
    <property type="entry name" value="XerA"/>
</dbReference>
<evidence type="ECO:0000256" key="5">
    <source>
        <dbReference type="HAMAP-Rule" id="MF_02055"/>
    </source>
</evidence>
<dbReference type="GO" id="GO:0005737">
    <property type="term" value="C:cytoplasm"/>
    <property type="evidence" value="ECO:0007669"/>
    <property type="project" value="UniProtKB-SubCell"/>
</dbReference>
<keyword evidence="3 5" id="KW-0238">DNA-binding</keyword>
<dbReference type="InterPro" id="IPR002104">
    <property type="entry name" value="Integrase_catalytic"/>
</dbReference>
<organism evidence="9 10">
    <name type="scientific">Sulfurisphaera ohwakuensis</name>
    <dbReference type="NCBI Taxonomy" id="69656"/>
    <lineage>
        <taxon>Archaea</taxon>
        <taxon>Thermoproteota</taxon>
        <taxon>Thermoprotei</taxon>
        <taxon>Sulfolobales</taxon>
        <taxon>Sulfolobaceae</taxon>
        <taxon>Sulfurisphaera</taxon>
    </lineage>
</organism>
<evidence type="ECO:0000256" key="2">
    <source>
        <dbReference type="ARBA" id="ARBA00022908"/>
    </source>
</evidence>
<reference evidence="9 10" key="1">
    <citation type="submission" date="2019-10" db="EMBL/GenBank/DDBJ databases">
        <title>Genome Sequences from Six Type Strain Members of the Archaeal Family Sulfolobaceae: Acidianus ambivalens, Acidianus infernus, Metallosphaera prunae, Stygiolobus azoricus, Sulfolobus metallicus, and Sulfurisphaera ohwakuensis.</title>
        <authorList>
            <person name="Counts J.A."/>
            <person name="Kelly R.M."/>
        </authorList>
    </citation>
    <scope>NUCLEOTIDE SEQUENCE [LARGE SCALE GENOMIC DNA]</scope>
    <source>
        <strain evidence="9 10">TA-1</strain>
    </source>
</reference>
<evidence type="ECO:0000313" key="8">
    <source>
        <dbReference type="EMBL" id="MBB5252442.1"/>
    </source>
</evidence>
<keyword evidence="10" id="KW-1185">Reference proteome</keyword>
<evidence type="ECO:0000313" key="11">
    <source>
        <dbReference type="Proteomes" id="UP000582213"/>
    </source>
</evidence>
<evidence type="ECO:0000259" key="6">
    <source>
        <dbReference type="PROSITE" id="PS51898"/>
    </source>
</evidence>
<dbReference type="InterPro" id="IPR044068">
    <property type="entry name" value="CB"/>
</dbReference>
<dbReference type="InterPro" id="IPR010998">
    <property type="entry name" value="Integrase_recombinase_N"/>
</dbReference>
<dbReference type="EMBL" id="JACHFY010000001">
    <property type="protein sequence ID" value="MBB5252442.1"/>
    <property type="molecule type" value="Genomic_DNA"/>
</dbReference>
<evidence type="ECO:0000313" key="9">
    <source>
        <dbReference type="EMBL" id="QGR17105.1"/>
    </source>
</evidence>
<feature type="active site" evidence="5">
    <location>
        <position position="176"/>
    </location>
</feature>
<gene>
    <name evidence="5" type="primary">xerA</name>
    <name evidence="9" type="ORF">D1869_07850</name>
    <name evidence="8" type="ORF">HNQ62_000160</name>
</gene>
<dbReference type="GO" id="GO:0003677">
    <property type="term" value="F:DNA binding"/>
    <property type="evidence" value="ECO:0007669"/>
    <property type="project" value="UniProtKB-UniRule"/>
</dbReference>
<protein>
    <recommendedName>
        <fullName evidence="5">Tyrosine recombinase XerA</fullName>
    </recommendedName>
</protein>
<feature type="domain" description="Tyr recombinase" evidence="6">
    <location>
        <begin position="116"/>
        <end position="280"/>
    </location>
</feature>
<proteinExistence type="inferred from homology"/>
<dbReference type="EMBL" id="CP045484">
    <property type="protein sequence ID" value="QGR17105.1"/>
    <property type="molecule type" value="Genomic_DNA"/>
</dbReference>
<dbReference type="Gene3D" id="1.10.150.130">
    <property type="match status" value="1"/>
</dbReference>
<dbReference type="PANTHER" id="PTHR30349">
    <property type="entry name" value="PHAGE INTEGRASE-RELATED"/>
    <property type="match status" value="1"/>
</dbReference>
<feature type="active site" evidence="5">
    <location>
        <position position="235"/>
    </location>
</feature>
<dbReference type="GO" id="GO:0009037">
    <property type="term" value="F:tyrosine-based site-specific recombinase activity"/>
    <property type="evidence" value="ECO:0007669"/>
    <property type="project" value="UniProtKB-UniRule"/>
</dbReference>
<dbReference type="SUPFAM" id="SSF56349">
    <property type="entry name" value="DNA breaking-rejoining enzymes"/>
    <property type="match status" value="1"/>
</dbReference>
<dbReference type="KEGG" id="soh:D1869_07850"/>
<evidence type="ECO:0000313" key="10">
    <source>
        <dbReference type="Proteomes" id="UP000427373"/>
    </source>
</evidence>
<feature type="domain" description="Core-binding (CB)" evidence="7">
    <location>
        <begin position="9"/>
        <end position="103"/>
    </location>
</feature>
<feature type="active site" evidence="5">
    <location>
        <position position="232"/>
    </location>
</feature>
<dbReference type="PANTHER" id="PTHR30349:SF41">
    <property type="entry name" value="INTEGRASE_RECOMBINASE PROTEIN MJ0367-RELATED"/>
    <property type="match status" value="1"/>
</dbReference>
<dbReference type="Proteomes" id="UP000582213">
    <property type="component" value="Unassembled WGS sequence"/>
</dbReference>
<accession>A0A650CHE6</accession>
<dbReference type="HAMAP" id="MF_02055">
    <property type="entry name" value="Recomb_XerA"/>
    <property type="match status" value="1"/>
</dbReference>
<keyword evidence="4 5" id="KW-0233">DNA recombination</keyword>
<evidence type="ECO:0000256" key="1">
    <source>
        <dbReference type="ARBA" id="ARBA00022490"/>
    </source>
</evidence>
<dbReference type="InterPro" id="IPR013762">
    <property type="entry name" value="Integrase-like_cat_sf"/>
</dbReference>
<feature type="active site" evidence="5">
    <location>
        <position position="258"/>
    </location>
</feature>
<comment type="similarity">
    <text evidence="5">Belongs to the 'phage' integrase family. XerA subfamily.</text>
</comment>
<dbReference type="CDD" id="cd00796">
    <property type="entry name" value="INT_Rci_Hp1_C"/>
    <property type="match status" value="1"/>
</dbReference>
<dbReference type="GeneID" id="42801151"/>
<dbReference type="AlphaFoldDB" id="A0A650CHE6"/>